<dbReference type="InterPro" id="IPR032291">
    <property type="entry name" value="Abn2_C"/>
</dbReference>
<evidence type="ECO:0000313" key="8">
    <source>
        <dbReference type="EMBL" id="HJF80515.1"/>
    </source>
</evidence>
<accession>A0A921L578</accession>
<dbReference type="PANTHER" id="PTHR43301">
    <property type="entry name" value="ARABINAN ENDO-1,5-ALPHA-L-ARABINOSIDASE"/>
    <property type="match status" value="1"/>
</dbReference>
<dbReference type="InterPro" id="IPR023296">
    <property type="entry name" value="Glyco_hydro_beta-prop_sf"/>
</dbReference>
<keyword evidence="4" id="KW-0326">Glycosidase</keyword>
<comment type="similarity">
    <text evidence="2">Belongs to the glycosyl hydrolase 43 family.</text>
</comment>
<evidence type="ECO:0000256" key="4">
    <source>
        <dbReference type="ARBA" id="ARBA00023295"/>
    </source>
</evidence>
<dbReference type="Gene3D" id="2.60.40.10">
    <property type="entry name" value="Immunoglobulins"/>
    <property type="match status" value="1"/>
</dbReference>
<comment type="caution">
    <text evidence="8">The sequence shown here is derived from an EMBL/GenBank/DDBJ whole genome shotgun (WGS) entry which is preliminary data.</text>
</comment>
<comment type="pathway">
    <text evidence="1">Glycan metabolism; L-arabinan degradation.</text>
</comment>
<name>A0A921L578_9BACT</name>
<gene>
    <name evidence="8" type="ORF">K8V40_02525</name>
</gene>
<reference evidence="8" key="1">
    <citation type="journal article" date="2021" name="PeerJ">
        <title>Extensive microbial diversity within the chicken gut microbiome revealed by metagenomics and culture.</title>
        <authorList>
            <person name="Gilroy R."/>
            <person name="Ravi A."/>
            <person name="Getino M."/>
            <person name="Pursley I."/>
            <person name="Horton D.L."/>
            <person name="Alikhan N.F."/>
            <person name="Baker D."/>
            <person name="Gharbi K."/>
            <person name="Hall N."/>
            <person name="Watson M."/>
            <person name="Adriaenssens E.M."/>
            <person name="Foster-Nyarko E."/>
            <person name="Jarju S."/>
            <person name="Secka A."/>
            <person name="Antonio M."/>
            <person name="Oren A."/>
            <person name="Chaudhuri R.R."/>
            <person name="La Ragione R."/>
            <person name="Hildebrand F."/>
            <person name="Pallen M.J."/>
        </authorList>
    </citation>
    <scope>NUCLEOTIDE SEQUENCE</scope>
    <source>
        <strain evidence="8">9794</strain>
    </source>
</reference>
<dbReference type="CDD" id="cd08998">
    <property type="entry name" value="GH43_Arb43a-like"/>
    <property type="match status" value="1"/>
</dbReference>
<dbReference type="Pfam" id="PF04616">
    <property type="entry name" value="Glyco_hydro_43"/>
    <property type="match status" value="1"/>
</dbReference>
<dbReference type="EMBL" id="DYWE01000031">
    <property type="protein sequence ID" value="HJF80515.1"/>
    <property type="molecule type" value="Genomic_DNA"/>
</dbReference>
<dbReference type="Pfam" id="PF16369">
    <property type="entry name" value="GH43_C"/>
    <property type="match status" value="1"/>
</dbReference>
<dbReference type="AlphaFoldDB" id="A0A921L578"/>
<dbReference type="PANTHER" id="PTHR43301:SF3">
    <property type="entry name" value="ARABINAN ENDO-1,5-ALPHA-L-ARABINOSIDASE A-RELATED"/>
    <property type="match status" value="1"/>
</dbReference>
<evidence type="ECO:0000256" key="1">
    <source>
        <dbReference type="ARBA" id="ARBA00004834"/>
    </source>
</evidence>
<dbReference type="SUPFAM" id="SSF75005">
    <property type="entry name" value="Arabinanase/levansucrase/invertase"/>
    <property type="match status" value="1"/>
</dbReference>
<dbReference type="Gene3D" id="2.115.10.20">
    <property type="entry name" value="Glycosyl hydrolase domain, family 43"/>
    <property type="match status" value="1"/>
</dbReference>
<dbReference type="PROSITE" id="PS50853">
    <property type="entry name" value="FN3"/>
    <property type="match status" value="1"/>
</dbReference>
<protein>
    <submittedName>
        <fullName evidence="8">Arabinan endo-1,5-alpha-L-arabinosidase</fullName>
    </submittedName>
</protein>
<dbReference type="GO" id="GO:0004553">
    <property type="term" value="F:hydrolase activity, hydrolyzing O-glycosyl compounds"/>
    <property type="evidence" value="ECO:0007669"/>
    <property type="project" value="InterPro"/>
</dbReference>
<evidence type="ECO:0000256" key="6">
    <source>
        <dbReference type="PIRSR" id="PIRSR606710-2"/>
    </source>
</evidence>
<feature type="active site" description="Proton acceptor" evidence="5">
    <location>
        <position position="166"/>
    </location>
</feature>
<organism evidence="8 9">
    <name type="scientific">Phocaeicola plebeius</name>
    <dbReference type="NCBI Taxonomy" id="310297"/>
    <lineage>
        <taxon>Bacteria</taxon>
        <taxon>Pseudomonadati</taxon>
        <taxon>Bacteroidota</taxon>
        <taxon>Bacteroidia</taxon>
        <taxon>Bacteroidales</taxon>
        <taxon>Bacteroidaceae</taxon>
        <taxon>Phocaeicola</taxon>
    </lineage>
</organism>
<evidence type="ECO:0000256" key="5">
    <source>
        <dbReference type="PIRSR" id="PIRSR606710-1"/>
    </source>
</evidence>
<feature type="domain" description="Fibronectin type-III" evidence="7">
    <location>
        <begin position="34"/>
        <end position="129"/>
    </location>
</feature>
<feature type="active site" description="Proton donor" evidence="5">
    <location>
        <position position="409"/>
    </location>
</feature>
<dbReference type="InterPro" id="IPR006710">
    <property type="entry name" value="Glyco_hydro_43"/>
</dbReference>
<dbReference type="InterPro" id="IPR013783">
    <property type="entry name" value="Ig-like_fold"/>
</dbReference>
<evidence type="ECO:0000259" key="7">
    <source>
        <dbReference type="PROSITE" id="PS50853"/>
    </source>
</evidence>
<evidence type="ECO:0000256" key="3">
    <source>
        <dbReference type="ARBA" id="ARBA00022801"/>
    </source>
</evidence>
<evidence type="ECO:0000256" key="2">
    <source>
        <dbReference type="ARBA" id="ARBA00009865"/>
    </source>
</evidence>
<proteinExistence type="inferred from homology"/>
<evidence type="ECO:0000313" key="9">
    <source>
        <dbReference type="Proteomes" id="UP000722357"/>
    </source>
</evidence>
<dbReference type="Proteomes" id="UP000722357">
    <property type="component" value="Unassembled WGS sequence"/>
</dbReference>
<feature type="site" description="Important for catalytic activity, responsible for pKa modulation of the active site Glu and correct orientation of both the proton donor and substrate" evidence="6">
    <location>
        <position position="341"/>
    </location>
</feature>
<keyword evidence="3" id="KW-0378">Hydrolase</keyword>
<sequence length="647" mass="72810">MNIKNALKYVFVGLACVLSACSDEENGVSIGNMSLEKPSVSNVTYKSVDVSAQVKDPSSYILKRGICYGTEASPTIENQIVEVEGSGSDINVVLSGLTESTTYYVRAFVTVLDNEPMYSEEVQVTTLAATLDDKLADYVAPDYEDDYTSIAGWDKRNEWNLANVHDPSVVLADDGYYYMYQTDASYGNAHDGHGHFHCRRSKDLVNWEYMGATMQEAPAWVKENLNAYRAEMGLEPIESPSYGYWAPVVRKVKTGLYRMYYSIVVNHYIKTGKPQLVTDENFDGSWTERAFIGLMETSDPASNVWEDKGMVVCSSSDRGMNDWSRPNLNNWDAYFYFNAIDPTYLVDKDGIHWLIYGSWHSGIAEVELNPETGLPKTSLGKPWGISTWNTNTYGKLIARRGTSRWQGSEGPEVVYNPETGYYYMFLAYGSLAVEYNTRVVRARSMNGPWLDINNNDAAYGIQAEPVVTHPYKFSNSYGWVGISHCAVFDDGNGNWFYSSQGRLPENVPGVYESNAVMMGHVRSIRWTEDGWPLVMPERYGAVPQVPITEGELIGDWEMIQMSSNHPGQQYASAIMTLSADHKITEGTWKGASWSYDAENQVLTANGVKLYLQREVDWEMIPRTPTIVFAGYHQSNGVWRTDWGKKVQ</sequence>
<dbReference type="GO" id="GO:0005975">
    <property type="term" value="P:carbohydrate metabolic process"/>
    <property type="evidence" value="ECO:0007669"/>
    <property type="project" value="InterPro"/>
</dbReference>
<dbReference type="PROSITE" id="PS51257">
    <property type="entry name" value="PROKAR_LIPOPROTEIN"/>
    <property type="match status" value="1"/>
</dbReference>
<reference evidence="8" key="2">
    <citation type="submission" date="2021-09" db="EMBL/GenBank/DDBJ databases">
        <authorList>
            <person name="Gilroy R."/>
        </authorList>
    </citation>
    <scope>NUCLEOTIDE SEQUENCE</scope>
    <source>
        <strain evidence="8">9794</strain>
    </source>
</reference>
<dbReference type="InterPro" id="IPR050727">
    <property type="entry name" value="GH43_arabinanases"/>
</dbReference>
<dbReference type="InterPro" id="IPR003961">
    <property type="entry name" value="FN3_dom"/>
</dbReference>